<feature type="transmembrane region" description="Helical" evidence="1">
    <location>
        <begin position="60"/>
        <end position="82"/>
    </location>
</feature>
<reference evidence="2 3" key="1">
    <citation type="submission" date="2017-11" db="EMBL/GenBank/DDBJ databases">
        <authorList>
            <person name="Duchaud E."/>
        </authorList>
    </citation>
    <scope>NUCLEOTIDE SEQUENCE [LARGE SCALE GENOMIC DNA]</scope>
    <source>
        <strain evidence="2 3">TNO010</strain>
    </source>
</reference>
<evidence type="ECO:0000313" key="2">
    <source>
        <dbReference type="EMBL" id="SOU89633.1"/>
    </source>
</evidence>
<evidence type="ECO:0000313" key="3">
    <source>
        <dbReference type="Proteomes" id="UP000490060"/>
    </source>
</evidence>
<name>A0A2I2MAQ8_9FLAO</name>
<dbReference type="EMBL" id="OENE01000048">
    <property type="protein sequence ID" value="SOU89633.1"/>
    <property type="molecule type" value="Genomic_DNA"/>
</dbReference>
<gene>
    <name evidence="2" type="ORF">TNO010_520018</name>
</gene>
<evidence type="ECO:0000256" key="1">
    <source>
        <dbReference type="SAM" id="Phobius"/>
    </source>
</evidence>
<dbReference type="AlphaFoldDB" id="A0A2I2MAQ8"/>
<organism evidence="2 3">
    <name type="scientific">Tenacibaculum finnmarkense genomovar ulcerans</name>
    <dbReference type="NCBI Taxonomy" id="2781388"/>
    <lineage>
        <taxon>Bacteria</taxon>
        <taxon>Pseudomonadati</taxon>
        <taxon>Bacteroidota</taxon>
        <taxon>Flavobacteriia</taxon>
        <taxon>Flavobacteriales</taxon>
        <taxon>Flavobacteriaceae</taxon>
        <taxon>Tenacibaculum</taxon>
        <taxon>Tenacibaculum finnmarkense</taxon>
    </lineage>
</organism>
<dbReference type="RefSeq" id="WP_172505807.1">
    <property type="nucleotide sequence ID" value="NZ_OENE01000048.1"/>
</dbReference>
<feature type="transmembrane region" description="Helical" evidence="1">
    <location>
        <begin position="20"/>
        <end position="39"/>
    </location>
</feature>
<accession>A0A2I2MAQ8</accession>
<sequence length="84" mass="9345">MNDLIQQANDFMITNPEYGYLLVAVVLLIFSLGSFKKYNWAISPGSSYQRFLYSTMGEKWFSIIMGCGFLIGSLGALGGFLLSK</sequence>
<protein>
    <recommendedName>
        <fullName evidence="4">Immunity protein 17</fullName>
    </recommendedName>
</protein>
<keyword evidence="1" id="KW-0472">Membrane</keyword>
<evidence type="ECO:0008006" key="4">
    <source>
        <dbReference type="Google" id="ProtNLM"/>
    </source>
</evidence>
<dbReference type="Proteomes" id="UP000490060">
    <property type="component" value="Unassembled WGS sequence"/>
</dbReference>
<keyword evidence="1" id="KW-0812">Transmembrane</keyword>
<proteinExistence type="predicted"/>
<keyword evidence="1" id="KW-1133">Transmembrane helix</keyword>